<comment type="caution">
    <text evidence="1">The sequence shown here is derived from an EMBL/GenBank/DDBJ whole genome shotgun (WGS) entry which is preliminary data.</text>
</comment>
<proteinExistence type="predicted"/>
<dbReference type="AlphaFoldDB" id="A0A0F9AEF7"/>
<reference evidence="1" key="1">
    <citation type="journal article" date="2015" name="Nature">
        <title>Complex archaea that bridge the gap between prokaryotes and eukaryotes.</title>
        <authorList>
            <person name="Spang A."/>
            <person name="Saw J.H."/>
            <person name="Jorgensen S.L."/>
            <person name="Zaremba-Niedzwiedzka K."/>
            <person name="Martijn J."/>
            <person name="Lind A.E."/>
            <person name="van Eijk R."/>
            <person name="Schleper C."/>
            <person name="Guy L."/>
            <person name="Ettema T.J."/>
        </authorList>
    </citation>
    <scope>NUCLEOTIDE SEQUENCE</scope>
</reference>
<protein>
    <submittedName>
        <fullName evidence="1">Uncharacterized protein</fullName>
    </submittedName>
</protein>
<dbReference type="EMBL" id="LAZR01046377">
    <property type="protein sequence ID" value="KKK96670.1"/>
    <property type="molecule type" value="Genomic_DNA"/>
</dbReference>
<accession>A0A0F9AEF7</accession>
<organism evidence="1">
    <name type="scientific">marine sediment metagenome</name>
    <dbReference type="NCBI Taxonomy" id="412755"/>
    <lineage>
        <taxon>unclassified sequences</taxon>
        <taxon>metagenomes</taxon>
        <taxon>ecological metagenomes</taxon>
    </lineage>
</organism>
<sequence length="76" mass="8612">MPSLTLDIKHGGTLHKRIIDGVRDRVLFSKRVYAARHKKWIAAEEAALAFLPEREADAARRLSREQGGKPQYTTIV</sequence>
<evidence type="ECO:0000313" key="1">
    <source>
        <dbReference type="EMBL" id="KKK96670.1"/>
    </source>
</evidence>
<feature type="non-terminal residue" evidence="1">
    <location>
        <position position="76"/>
    </location>
</feature>
<gene>
    <name evidence="1" type="ORF">LCGC14_2660430</name>
</gene>
<name>A0A0F9AEF7_9ZZZZ</name>